<name>A0AA41QGI4_9MICO</name>
<organism evidence="2 3">
    <name type="scientific">Antribacter soli</name>
    <dbReference type="NCBI Taxonomy" id="2910976"/>
    <lineage>
        <taxon>Bacteria</taxon>
        <taxon>Bacillati</taxon>
        <taxon>Actinomycetota</taxon>
        <taxon>Actinomycetes</taxon>
        <taxon>Micrococcales</taxon>
        <taxon>Promicromonosporaceae</taxon>
        <taxon>Antribacter</taxon>
    </lineage>
</organism>
<protein>
    <submittedName>
        <fullName evidence="2">Uncharacterized protein</fullName>
    </submittedName>
</protein>
<gene>
    <name evidence="2" type="ORF">L1785_18905</name>
</gene>
<reference evidence="2" key="1">
    <citation type="submission" date="2022-01" db="EMBL/GenBank/DDBJ databases">
        <title>Antribacter sp. nov., isolated from Guizhou of China.</title>
        <authorList>
            <person name="Chengliang C."/>
            <person name="Ya Z."/>
        </authorList>
    </citation>
    <scope>NUCLEOTIDE SEQUENCE</scope>
    <source>
        <strain evidence="2">KLBMP 9083</strain>
    </source>
</reference>
<sequence>MIPTMIVYGLLLGRWWRVAIVSAALVWPLLLVLADVPISGNGLVAAAFLGAANASAGVLVHQGVLWLVRRLRADRKDDHR</sequence>
<dbReference type="RefSeq" id="WP_236090854.1">
    <property type="nucleotide sequence ID" value="NZ_JAKGSG010000053.1"/>
</dbReference>
<evidence type="ECO:0000256" key="1">
    <source>
        <dbReference type="SAM" id="Phobius"/>
    </source>
</evidence>
<comment type="caution">
    <text evidence="2">The sequence shown here is derived from an EMBL/GenBank/DDBJ whole genome shotgun (WGS) entry which is preliminary data.</text>
</comment>
<evidence type="ECO:0000313" key="2">
    <source>
        <dbReference type="EMBL" id="MCF4123049.1"/>
    </source>
</evidence>
<keyword evidence="1" id="KW-0812">Transmembrane</keyword>
<feature type="transmembrane region" description="Helical" evidence="1">
    <location>
        <begin position="44"/>
        <end position="68"/>
    </location>
</feature>
<keyword evidence="3" id="KW-1185">Reference proteome</keyword>
<dbReference type="AlphaFoldDB" id="A0AA41QGI4"/>
<accession>A0AA41QGI4</accession>
<dbReference type="Proteomes" id="UP001165405">
    <property type="component" value="Unassembled WGS sequence"/>
</dbReference>
<evidence type="ECO:0000313" key="3">
    <source>
        <dbReference type="Proteomes" id="UP001165405"/>
    </source>
</evidence>
<proteinExistence type="predicted"/>
<dbReference type="EMBL" id="JAKGSG010000053">
    <property type="protein sequence ID" value="MCF4123049.1"/>
    <property type="molecule type" value="Genomic_DNA"/>
</dbReference>
<keyword evidence="1" id="KW-1133">Transmembrane helix</keyword>
<keyword evidence="1" id="KW-0472">Membrane</keyword>